<dbReference type="GO" id="GO:0005886">
    <property type="term" value="C:plasma membrane"/>
    <property type="evidence" value="ECO:0007669"/>
    <property type="project" value="TreeGrafter"/>
</dbReference>
<evidence type="ECO:0000313" key="4">
    <source>
        <dbReference type="Proteomes" id="UP000460715"/>
    </source>
</evidence>
<feature type="transmembrane region" description="Helical" evidence="1">
    <location>
        <begin position="77"/>
        <end position="98"/>
    </location>
</feature>
<feature type="transmembrane region" description="Helical" evidence="1">
    <location>
        <begin position="171"/>
        <end position="191"/>
    </location>
</feature>
<dbReference type="InterPro" id="IPR005185">
    <property type="entry name" value="YccF"/>
</dbReference>
<accession>A0A845BHP1</accession>
<feature type="domain" description="Inner membrane component" evidence="2">
    <location>
        <begin position="153"/>
        <end position="203"/>
    </location>
</feature>
<feature type="transmembrane region" description="Helical" evidence="1">
    <location>
        <begin position="139"/>
        <end position="165"/>
    </location>
</feature>
<dbReference type="EMBL" id="SNVJ01000025">
    <property type="protein sequence ID" value="MXP65666.1"/>
    <property type="molecule type" value="Genomic_DNA"/>
</dbReference>
<protein>
    <submittedName>
        <fullName evidence="3">YccF domain-containing protein</fullName>
    </submittedName>
</protein>
<keyword evidence="1" id="KW-0472">Membrane</keyword>
<name>A0A845BHP1_9PROT</name>
<sequence>MGLQRPRSRLLRHVHPSRGRTGTVRRDAGAVIHRCSPLRPRPCIGSLREDPFRELVPDKQPRAAGRHSAVRREESEVALLLNILWNVPGLGFIPALLWLLAAGIMAITVIGLPWARACLMMASYSFAPFGRRLVSTEDLNGFGTIGSGPLGWLANLIWFVLAGVWLCLSHLTLAVSTAVTIIGLPFAWAHLKLAAASLLPVGKRVVPNAVADAAELSGGRAARDRGRRD</sequence>
<evidence type="ECO:0000313" key="3">
    <source>
        <dbReference type="EMBL" id="MXP65666.1"/>
    </source>
</evidence>
<proteinExistence type="predicted"/>
<evidence type="ECO:0000256" key="1">
    <source>
        <dbReference type="SAM" id="Phobius"/>
    </source>
</evidence>
<dbReference type="AlphaFoldDB" id="A0A845BHP1"/>
<organism evidence="3 4">
    <name type="scientific">Teichococcus coralli</name>
    <dbReference type="NCBI Taxonomy" id="2545983"/>
    <lineage>
        <taxon>Bacteria</taxon>
        <taxon>Pseudomonadati</taxon>
        <taxon>Pseudomonadota</taxon>
        <taxon>Alphaproteobacteria</taxon>
        <taxon>Acetobacterales</taxon>
        <taxon>Roseomonadaceae</taxon>
        <taxon>Roseomonas</taxon>
    </lineage>
</organism>
<reference evidence="3 4" key="1">
    <citation type="submission" date="2019-03" db="EMBL/GenBank/DDBJ databases">
        <title>Roseomonas sp. a novel Roseomonas species isolated from Sea whip Gorgonian.</title>
        <authorList>
            <person name="Li F."/>
            <person name="Pan X."/>
            <person name="Huang S."/>
            <person name="Li Z."/>
            <person name="Meng B."/>
        </authorList>
    </citation>
    <scope>NUCLEOTIDE SEQUENCE [LARGE SCALE GENOMIC DNA]</scope>
    <source>
        <strain evidence="3 4">M0104</strain>
    </source>
</reference>
<dbReference type="PANTHER" id="PTHR42903:SF1">
    <property type="entry name" value="INNER MEMBRANE PROTEIN YCCF"/>
    <property type="match status" value="1"/>
</dbReference>
<feature type="domain" description="Inner membrane component" evidence="2">
    <location>
        <begin position="80"/>
        <end position="131"/>
    </location>
</feature>
<keyword evidence="4" id="KW-1185">Reference proteome</keyword>
<feature type="transmembrane region" description="Helical" evidence="1">
    <location>
        <begin position="104"/>
        <end position="127"/>
    </location>
</feature>
<dbReference type="OrthoDB" id="3238663at2"/>
<comment type="caution">
    <text evidence="3">The sequence shown here is derived from an EMBL/GenBank/DDBJ whole genome shotgun (WGS) entry which is preliminary data.</text>
</comment>
<dbReference type="Pfam" id="PF03733">
    <property type="entry name" value="YccF"/>
    <property type="match status" value="2"/>
</dbReference>
<evidence type="ECO:0000259" key="2">
    <source>
        <dbReference type="Pfam" id="PF03733"/>
    </source>
</evidence>
<dbReference type="NCBIfam" id="NF008741">
    <property type="entry name" value="PRK11770.1-3"/>
    <property type="match status" value="1"/>
</dbReference>
<dbReference type="PANTHER" id="PTHR42903">
    <property type="entry name" value="INNER MEMBRANE PROTEIN YCCF"/>
    <property type="match status" value="1"/>
</dbReference>
<keyword evidence="1" id="KW-0812">Transmembrane</keyword>
<dbReference type="InterPro" id="IPR052937">
    <property type="entry name" value="Inner_membrane_protein"/>
</dbReference>
<keyword evidence="1" id="KW-1133">Transmembrane helix</keyword>
<dbReference type="Proteomes" id="UP000460715">
    <property type="component" value="Unassembled WGS sequence"/>
</dbReference>
<gene>
    <name evidence="3" type="ORF">E0493_20150</name>
</gene>